<organism evidence="2">
    <name type="scientific">freshwater metagenome</name>
    <dbReference type="NCBI Taxonomy" id="449393"/>
    <lineage>
        <taxon>unclassified sequences</taxon>
        <taxon>metagenomes</taxon>
        <taxon>ecological metagenomes</taxon>
    </lineage>
</organism>
<keyword evidence="1" id="KW-0812">Transmembrane</keyword>
<keyword evidence="1" id="KW-0472">Membrane</keyword>
<evidence type="ECO:0008006" key="3">
    <source>
        <dbReference type="Google" id="ProtNLM"/>
    </source>
</evidence>
<protein>
    <recommendedName>
        <fullName evidence="3">ABC transmembrane type-1 domain-containing protein</fullName>
    </recommendedName>
</protein>
<comment type="caution">
    <text evidence="2">The sequence shown here is derived from an EMBL/GenBank/DDBJ whole genome shotgun (WGS) entry which is preliminary data.</text>
</comment>
<reference evidence="2" key="1">
    <citation type="submission" date="2014-06" db="EMBL/GenBank/DDBJ databases">
        <title>Key roles for freshwater Actinobacteria revealed by deep metagenomic sequencing.</title>
        <authorList>
            <person name="Ghai R."/>
            <person name="Mizuno C.M."/>
            <person name="Picazo A."/>
            <person name="Camacho A."/>
            <person name="Rodriguez-Valera F."/>
        </authorList>
    </citation>
    <scope>NUCLEOTIDE SEQUENCE</scope>
</reference>
<sequence length="73" mass="7862">MNLWFWPFAVGGQTSISYVAGGDAATNFSRFVVYTLVTSTLTWDTVRAVTTVIGIAVLGPAIIAGLRRVKLSR</sequence>
<dbReference type="AlphaFoldDB" id="A0A094QCP3"/>
<dbReference type="EMBL" id="JNSL01000012">
    <property type="protein sequence ID" value="KGA21187.1"/>
    <property type="molecule type" value="Genomic_DNA"/>
</dbReference>
<keyword evidence="1" id="KW-1133">Transmembrane helix</keyword>
<accession>A0A094QCP3</accession>
<name>A0A094QCP3_9ZZZZ</name>
<evidence type="ECO:0000256" key="1">
    <source>
        <dbReference type="SAM" id="Phobius"/>
    </source>
</evidence>
<proteinExistence type="predicted"/>
<gene>
    <name evidence="2" type="ORF">GM51_3440</name>
</gene>
<feature type="transmembrane region" description="Helical" evidence="1">
    <location>
        <begin position="45"/>
        <end position="66"/>
    </location>
</feature>
<evidence type="ECO:0000313" key="2">
    <source>
        <dbReference type="EMBL" id="KGA21187.1"/>
    </source>
</evidence>